<evidence type="ECO:0000313" key="1">
    <source>
        <dbReference type="EMBL" id="CAE7726625.1"/>
    </source>
</evidence>
<proteinExistence type="predicted"/>
<dbReference type="Gene3D" id="1.25.40.10">
    <property type="entry name" value="Tetratricopeptide repeat domain"/>
    <property type="match status" value="1"/>
</dbReference>
<keyword evidence="2" id="KW-1185">Reference proteome</keyword>
<feature type="non-terminal residue" evidence="1">
    <location>
        <position position="238"/>
    </location>
</feature>
<sequence>LTPITVADLSSSKTEDEATLKAAADAPQKISDARQKAAALVKASLAQLQMESPQSEDALKNAKQALASFRELNAPEGEATALRAVAVASLGVDAFGALQAANQSLKTFKEIGHGKGQVAAIHSIALAHLGKDSTDDCVFRAAEGLKLSRQIGDRMKEYAILTTIVEAYLIQGDGKHALATAKEALEVARGLGEKLLEAKALCLVAKGAGLCSAAESAAGFAAGQEALKLYQSLGLKSK</sequence>
<dbReference type="EMBL" id="CAJNIZ010045664">
    <property type="protein sequence ID" value="CAE7726625.1"/>
    <property type="molecule type" value="Genomic_DNA"/>
</dbReference>
<name>A0A812XAY1_SYMPI</name>
<protein>
    <submittedName>
        <fullName evidence="1">TetA protein</fullName>
    </submittedName>
</protein>
<dbReference type="OrthoDB" id="438262at2759"/>
<feature type="non-terminal residue" evidence="1">
    <location>
        <position position="1"/>
    </location>
</feature>
<dbReference type="Proteomes" id="UP000649617">
    <property type="component" value="Unassembled WGS sequence"/>
</dbReference>
<evidence type="ECO:0000313" key="2">
    <source>
        <dbReference type="Proteomes" id="UP000649617"/>
    </source>
</evidence>
<reference evidence="1" key="1">
    <citation type="submission" date="2021-02" db="EMBL/GenBank/DDBJ databases">
        <authorList>
            <person name="Dougan E. K."/>
            <person name="Rhodes N."/>
            <person name="Thang M."/>
            <person name="Chan C."/>
        </authorList>
    </citation>
    <scope>NUCLEOTIDE SEQUENCE</scope>
</reference>
<gene>
    <name evidence="1" type="primary">tetA</name>
    <name evidence="1" type="ORF">SPIL2461_LOCUS20799</name>
</gene>
<comment type="caution">
    <text evidence="1">The sequence shown here is derived from an EMBL/GenBank/DDBJ whole genome shotgun (WGS) entry which is preliminary data.</text>
</comment>
<accession>A0A812XAY1</accession>
<dbReference type="InterPro" id="IPR011990">
    <property type="entry name" value="TPR-like_helical_dom_sf"/>
</dbReference>
<dbReference type="AlphaFoldDB" id="A0A812XAY1"/>
<organism evidence="1 2">
    <name type="scientific">Symbiodinium pilosum</name>
    <name type="common">Dinoflagellate</name>
    <dbReference type="NCBI Taxonomy" id="2952"/>
    <lineage>
        <taxon>Eukaryota</taxon>
        <taxon>Sar</taxon>
        <taxon>Alveolata</taxon>
        <taxon>Dinophyceae</taxon>
        <taxon>Suessiales</taxon>
        <taxon>Symbiodiniaceae</taxon>
        <taxon>Symbiodinium</taxon>
    </lineage>
</organism>
<dbReference type="SUPFAM" id="SSF48452">
    <property type="entry name" value="TPR-like"/>
    <property type="match status" value="1"/>
</dbReference>